<organism evidence="2 3">
    <name type="scientific">Actinomadura meridiana</name>
    <dbReference type="NCBI Taxonomy" id="559626"/>
    <lineage>
        <taxon>Bacteria</taxon>
        <taxon>Bacillati</taxon>
        <taxon>Actinomycetota</taxon>
        <taxon>Actinomycetes</taxon>
        <taxon>Streptosporangiales</taxon>
        <taxon>Thermomonosporaceae</taxon>
        <taxon>Actinomadura</taxon>
    </lineage>
</organism>
<comment type="caution">
    <text evidence="2">The sequence shown here is derived from an EMBL/GenBank/DDBJ whole genome shotgun (WGS) entry which is preliminary data.</text>
</comment>
<evidence type="ECO:0000313" key="2">
    <source>
        <dbReference type="EMBL" id="GAA4226497.1"/>
    </source>
</evidence>
<keyword evidence="3" id="KW-1185">Reference proteome</keyword>
<dbReference type="Proteomes" id="UP001501710">
    <property type="component" value="Unassembled WGS sequence"/>
</dbReference>
<gene>
    <name evidence="2" type="ORF">GCM10022254_11690</name>
</gene>
<reference evidence="3" key="1">
    <citation type="journal article" date="2019" name="Int. J. Syst. Evol. Microbiol.">
        <title>The Global Catalogue of Microorganisms (GCM) 10K type strain sequencing project: providing services to taxonomists for standard genome sequencing and annotation.</title>
        <authorList>
            <consortium name="The Broad Institute Genomics Platform"/>
            <consortium name="The Broad Institute Genome Sequencing Center for Infectious Disease"/>
            <person name="Wu L."/>
            <person name="Ma J."/>
        </authorList>
    </citation>
    <scope>NUCLEOTIDE SEQUENCE [LARGE SCALE GENOMIC DNA]</scope>
    <source>
        <strain evidence="3">JCM 17440</strain>
    </source>
</reference>
<evidence type="ECO:0000256" key="1">
    <source>
        <dbReference type="SAM" id="MobiDB-lite"/>
    </source>
</evidence>
<feature type="compositionally biased region" description="Basic and acidic residues" evidence="1">
    <location>
        <begin position="1"/>
        <end position="19"/>
    </location>
</feature>
<name>A0ABP8BUG7_9ACTN</name>
<sequence>MRGRQRPGDLGDIGSDRGGRPLVQPGPGQTDGGEAAGFSRAWPSHSVSTLSWSVSVWSMDLAGSAEAVVVMLGFGRKRGLEWAASELGAQVGETGTRPPFGTLTGPYTGAIETPAEWFAVTHRGCQVVAFSCEQKSGPFSSKGWNYLVQVRTPWVPETRVLPYTQQVQQVYEQLIRPDMPMFVPDHAPNIMVYSADPQQSKAVLTAEFLKAIDHDRRPRPKIIPPVSFNEGVLNHQSRGRVDPQKTLDIADGLIDLLLLIPATAWPGDPQSWPPGPWLPS</sequence>
<feature type="region of interest" description="Disordered" evidence="1">
    <location>
        <begin position="1"/>
        <end position="40"/>
    </location>
</feature>
<dbReference type="EMBL" id="BAABAS010000004">
    <property type="protein sequence ID" value="GAA4226497.1"/>
    <property type="molecule type" value="Genomic_DNA"/>
</dbReference>
<evidence type="ECO:0000313" key="3">
    <source>
        <dbReference type="Proteomes" id="UP001501710"/>
    </source>
</evidence>
<proteinExistence type="predicted"/>
<protein>
    <submittedName>
        <fullName evidence="2">Uncharacterized protein</fullName>
    </submittedName>
</protein>
<accession>A0ABP8BUG7</accession>